<evidence type="ECO:0000313" key="4">
    <source>
        <dbReference type="Proteomes" id="UP000094455"/>
    </source>
</evidence>
<evidence type="ECO:0000259" key="2">
    <source>
        <dbReference type="Pfam" id="PF14475"/>
    </source>
</evidence>
<dbReference type="AlphaFoldDB" id="A0A1E3NLD6"/>
<organism evidence="3 4">
    <name type="scientific">Pichia membranifaciens NRRL Y-2026</name>
    <dbReference type="NCBI Taxonomy" id="763406"/>
    <lineage>
        <taxon>Eukaryota</taxon>
        <taxon>Fungi</taxon>
        <taxon>Dikarya</taxon>
        <taxon>Ascomycota</taxon>
        <taxon>Saccharomycotina</taxon>
        <taxon>Pichiomycetes</taxon>
        <taxon>Pichiales</taxon>
        <taxon>Pichiaceae</taxon>
        <taxon>Pichia</taxon>
    </lineage>
</organism>
<dbReference type="Proteomes" id="UP000094455">
    <property type="component" value="Unassembled WGS sequence"/>
</dbReference>
<proteinExistence type="predicted"/>
<feature type="domain" description="Mso1 N-terminal" evidence="2">
    <location>
        <begin position="74"/>
        <end position="106"/>
    </location>
</feature>
<feature type="compositionally biased region" description="Polar residues" evidence="1">
    <location>
        <begin position="183"/>
        <end position="198"/>
    </location>
</feature>
<dbReference type="EMBL" id="KV454003">
    <property type="protein sequence ID" value="ODQ46955.1"/>
    <property type="molecule type" value="Genomic_DNA"/>
</dbReference>
<dbReference type="RefSeq" id="XP_019018068.1">
    <property type="nucleotide sequence ID" value="XM_019160151.1"/>
</dbReference>
<gene>
    <name evidence="3" type="ORF">PICMEDRAFT_139540</name>
</gene>
<evidence type="ECO:0000256" key="1">
    <source>
        <dbReference type="SAM" id="MobiDB-lite"/>
    </source>
</evidence>
<feature type="compositionally biased region" description="Low complexity" evidence="1">
    <location>
        <begin position="148"/>
        <end position="169"/>
    </location>
</feature>
<name>A0A1E3NLD6_9ASCO</name>
<feature type="region of interest" description="Disordered" evidence="1">
    <location>
        <begin position="108"/>
        <end position="286"/>
    </location>
</feature>
<accession>A0A1E3NLD6</accession>
<dbReference type="GeneID" id="30176838"/>
<dbReference type="OrthoDB" id="2683368at2759"/>
<dbReference type="InterPro" id="IPR028095">
    <property type="entry name" value="Mso1_N_dom"/>
</dbReference>
<evidence type="ECO:0000313" key="3">
    <source>
        <dbReference type="EMBL" id="ODQ46955.1"/>
    </source>
</evidence>
<feature type="compositionally biased region" description="Gly residues" evidence="1">
    <location>
        <begin position="58"/>
        <end position="67"/>
    </location>
</feature>
<dbReference type="Pfam" id="PF14475">
    <property type="entry name" value="Mso1_Sec1_bdg"/>
    <property type="match status" value="1"/>
</dbReference>
<feature type="compositionally biased region" description="Basic and acidic residues" evidence="1">
    <location>
        <begin position="207"/>
        <end position="221"/>
    </location>
</feature>
<reference evidence="3 4" key="1">
    <citation type="journal article" date="2016" name="Proc. Natl. Acad. Sci. U.S.A.">
        <title>Comparative genomics of biotechnologically important yeasts.</title>
        <authorList>
            <person name="Riley R."/>
            <person name="Haridas S."/>
            <person name="Wolfe K.H."/>
            <person name="Lopes M.R."/>
            <person name="Hittinger C.T."/>
            <person name="Goeker M."/>
            <person name="Salamov A.A."/>
            <person name="Wisecaver J.H."/>
            <person name="Long T.M."/>
            <person name="Calvey C.H."/>
            <person name="Aerts A.L."/>
            <person name="Barry K.W."/>
            <person name="Choi C."/>
            <person name="Clum A."/>
            <person name="Coughlan A.Y."/>
            <person name="Deshpande S."/>
            <person name="Douglass A.P."/>
            <person name="Hanson S.J."/>
            <person name="Klenk H.-P."/>
            <person name="LaButti K.M."/>
            <person name="Lapidus A."/>
            <person name="Lindquist E.A."/>
            <person name="Lipzen A.M."/>
            <person name="Meier-Kolthoff J.P."/>
            <person name="Ohm R.A."/>
            <person name="Otillar R.P."/>
            <person name="Pangilinan J.L."/>
            <person name="Peng Y."/>
            <person name="Rokas A."/>
            <person name="Rosa C.A."/>
            <person name="Scheuner C."/>
            <person name="Sibirny A.A."/>
            <person name="Slot J.C."/>
            <person name="Stielow J.B."/>
            <person name="Sun H."/>
            <person name="Kurtzman C.P."/>
            <person name="Blackwell M."/>
            <person name="Grigoriev I.V."/>
            <person name="Jeffries T.W."/>
        </authorList>
    </citation>
    <scope>NUCLEOTIDE SEQUENCE [LARGE SCALE GENOMIC DNA]</scope>
    <source>
        <strain evidence="3 4">NRRL Y-2026</strain>
    </source>
</reference>
<feature type="compositionally biased region" description="Polar residues" evidence="1">
    <location>
        <begin position="15"/>
        <end position="24"/>
    </location>
</feature>
<feature type="compositionally biased region" description="Low complexity" evidence="1">
    <location>
        <begin position="227"/>
        <end position="253"/>
    </location>
</feature>
<feature type="region of interest" description="Disordered" evidence="1">
    <location>
        <begin position="1"/>
        <end position="71"/>
    </location>
</feature>
<feature type="compositionally biased region" description="Low complexity" evidence="1">
    <location>
        <begin position="30"/>
        <end position="39"/>
    </location>
</feature>
<feature type="compositionally biased region" description="Low complexity" evidence="1">
    <location>
        <begin position="113"/>
        <end position="129"/>
    </location>
</feature>
<sequence length="286" mass="30305">MFRGLKNIASDIRSEVSSTEQTVYAHTHSHSQSSTGSGSARTKRFLPNSLSKHSSNGTNGGANGNGRGKSKYRLDEELDGRTEDDTVVHRALVRYFREQGKAVPAYLGGSTVSRSAGPSASTSVSTTSHAPRDGTSRFSHGSRRSHGSRNSYGSVPTSPSASTSSPEPVQTQPHAPRVAPVPQQYSANASTAAQSLNQGRPGLAKAGSDDYRFSNHRERPALQHRAQSQQQQQQQQQQRTAPLNGNSVSSTTTNGGGTSPRLHSRFSSGGGGSISGSSRFGRRVQS</sequence>
<protein>
    <recommendedName>
        <fullName evidence="2">Mso1 N-terminal domain-containing protein</fullName>
    </recommendedName>
</protein>
<keyword evidence="4" id="KW-1185">Reference proteome</keyword>